<proteinExistence type="predicted"/>
<dbReference type="InterPro" id="IPR003439">
    <property type="entry name" value="ABC_transporter-like_ATP-bd"/>
</dbReference>
<keyword evidence="1" id="KW-0813">Transport</keyword>
<dbReference type="Pfam" id="PF00005">
    <property type="entry name" value="ABC_tran"/>
    <property type="match status" value="2"/>
</dbReference>
<dbReference type="PANTHER" id="PTHR43776">
    <property type="entry name" value="TRANSPORT ATP-BINDING PROTEIN"/>
    <property type="match status" value="1"/>
</dbReference>
<dbReference type="InterPro" id="IPR003593">
    <property type="entry name" value="AAA+_ATPase"/>
</dbReference>
<dbReference type="GO" id="GO:0005524">
    <property type="term" value="F:ATP binding"/>
    <property type="evidence" value="ECO:0007669"/>
    <property type="project" value="UniProtKB-KW"/>
</dbReference>
<keyword evidence="2" id="KW-0547">Nucleotide-binding</keyword>
<evidence type="ECO:0000256" key="3">
    <source>
        <dbReference type="ARBA" id="ARBA00022840"/>
    </source>
</evidence>
<dbReference type="EMBL" id="NXLQ01000001">
    <property type="protein sequence ID" value="RDU67595.1"/>
    <property type="molecule type" value="Genomic_DNA"/>
</dbReference>
<dbReference type="Proteomes" id="UP000256379">
    <property type="component" value="Unassembled WGS sequence"/>
</dbReference>
<evidence type="ECO:0000313" key="5">
    <source>
        <dbReference type="EMBL" id="RDU67595.1"/>
    </source>
</evidence>
<dbReference type="PANTHER" id="PTHR43776:SF8">
    <property type="entry name" value="ABC TRANSPORTER, ATP-BINDING PROTEIN"/>
    <property type="match status" value="1"/>
</dbReference>
<gene>
    <name evidence="5" type="ORF">CQA53_00885</name>
</gene>
<dbReference type="GO" id="GO:0016887">
    <property type="term" value="F:ATP hydrolysis activity"/>
    <property type="evidence" value="ECO:0007669"/>
    <property type="project" value="InterPro"/>
</dbReference>
<name>A0A3D8IRQ5_9HELI</name>
<accession>A0A3D8IRQ5</accession>
<dbReference type="OrthoDB" id="9814623at2"/>
<sequence length="616" mass="70850">MIQDTSTRNQTLKNNNLLQIQNLHVSFQPINIISSQNNISEFSHEKIDNSSNKTQTLYYIHQDNTSTQDSDDTKSIKKHDNFQLDDITFTLKNGECMGIAGESGSGKSLLARVILGLESHIHINNGMICFENKNLLEIQSTTTNKANIFTHSFSKKQSFLLKDSIFMKYKKTIQSILGKEITYIPQDPINALNPLHKIYKQIQEVLNIHGLFLDYEKRKQHIWNLCNELGLKHELLYRYPHELSGGQRQRVVICMALITQPKLIICDEPTTALDSHLSFQIVKLLKDFSTKMKIAVLFITHDLGLLRYFCKKNIIMKDGKIIEILKEGQKPKHSYTQKLFEANSLTQKKRNENETKVVVELKNFGVIVKKSNFFNNKISIITKNVNLILQEGKTLGIIGKSGSGKSSLAQGILHLMETRGQDFYFNKQLSDNGLINKKYLKDMRKHLQIVFQDSASALNPRLRVWDIVSEGLLLQKKTYEVINLAIQNIFSFLKLDISLLERYPDELSGGQRQRVAIARAMVLNPKILILDEPTSALDKFVQKETLNLLMKMQQKYHLSYILITHDLNVVANLCDDVAVIFQGEIIEYDAMDNILHNPKHYYTQKMVEIYHNFNSF</sequence>
<dbReference type="PROSITE" id="PS00211">
    <property type="entry name" value="ABC_TRANSPORTER_1"/>
    <property type="match status" value="2"/>
</dbReference>
<dbReference type="SMART" id="SM00382">
    <property type="entry name" value="AAA"/>
    <property type="match status" value="2"/>
</dbReference>
<comment type="caution">
    <text evidence="5">The sequence shown here is derived from an EMBL/GenBank/DDBJ whole genome shotgun (WGS) entry which is preliminary data.</text>
</comment>
<dbReference type="SUPFAM" id="SSF52540">
    <property type="entry name" value="P-loop containing nucleoside triphosphate hydrolases"/>
    <property type="match status" value="2"/>
</dbReference>
<keyword evidence="3 5" id="KW-0067">ATP-binding</keyword>
<organism evidence="5 6">
    <name type="scientific">Helicobacter didelphidarum</name>
    <dbReference type="NCBI Taxonomy" id="2040648"/>
    <lineage>
        <taxon>Bacteria</taxon>
        <taxon>Pseudomonadati</taxon>
        <taxon>Campylobacterota</taxon>
        <taxon>Epsilonproteobacteria</taxon>
        <taxon>Campylobacterales</taxon>
        <taxon>Helicobacteraceae</taxon>
        <taxon>Helicobacter</taxon>
    </lineage>
</organism>
<evidence type="ECO:0000256" key="2">
    <source>
        <dbReference type="ARBA" id="ARBA00022741"/>
    </source>
</evidence>
<dbReference type="InterPro" id="IPR050319">
    <property type="entry name" value="ABC_transp_ATP-bind"/>
</dbReference>
<evidence type="ECO:0000259" key="4">
    <source>
        <dbReference type="PROSITE" id="PS50893"/>
    </source>
</evidence>
<feature type="domain" description="ABC transporter" evidence="4">
    <location>
        <begin position="67"/>
        <end position="343"/>
    </location>
</feature>
<reference evidence="5 6" key="1">
    <citation type="submission" date="2018-04" db="EMBL/GenBank/DDBJ databases">
        <title>Novel Campyloabacter and Helicobacter Species and Strains.</title>
        <authorList>
            <person name="Mannion A.J."/>
            <person name="Shen Z."/>
            <person name="Fox J.G."/>
        </authorList>
    </citation>
    <scope>NUCLEOTIDE SEQUENCE [LARGE SCALE GENOMIC DNA]</scope>
    <source>
        <strain evidence="5 6">MIT 17-337</strain>
    </source>
</reference>
<dbReference type="InterPro" id="IPR027417">
    <property type="entry name" value="P-loop_NTPase"/>
</dbReference>
<dbReference type="GO" id="GO:0055085">
    <property type="term" value="P:transmembrane transport"/>
    <property type="evidence" value="ECO:0007669"/>
    <property type="project" value="UniProtKB-ARBA"/>
</dbReference>
<dbReference type="PROSITE" id="PS50893">
    <property type="entry name" value="ABC_TRANSPORTER_2"/>
    <property type="match status" value="2"/>
</dbReference>
<protein>
    <submittedName>
        <fullName evidence="5">Glutathione ABC transporter ATP-binding protein</fullName>
    </submittedName>
</protein>
<evidence type="ECO:0000256" key="1">
    <source>
        <dbReference type="ARBA" id="ARBA00022448"/>
    </source>
</evidence>
<evidence type="ECO:0000313" key="6">
    <source>
        <dbReference type="Proteomes" id="UP000256379"/>
    </source>
</evidence>
<feature type="domain" description="ABC transporter" evidence="4">
    <location>
        <begin position="359"/>
        <end position="607"/>
    </location>
</feature>
<dbReference type="CDD" id="cd03257">
    <property type="entry name" value="ABC_NikE_OppD_transporters"/>
    <property type="match status" value="2"/>
</dbReference>
<dbReference type="AlphaFoldDB" id="A0A3D8IRQ5"/>
<dbReference type="Gene3D" id="3.40.50.300">
    <property type="entry name" value="P-loop containing nucleotide triphosphate hydrolases"/>
    <property type="match status" value="2"/>
</dbReference>
<keyword evidence="6" id="KW-1185">Reference proteome</keyword>
<dbReference type="InterPro" id="IPR017871">
    <property type="entry name" value="ABC_transporter-like_CS"/>
</dbReference>